<feature type="compositionally biased region" description="Polar residues" evidence="1">
    <location>
        <begin position="155"/>
        <end position="168"/>
    </location>
</feature>
<gene>
    <name evidence="2" type="ORF">PENSUB_500</name>
</gene>
<proteinExistence type="predicted"/>
<feature type="region of interest" description="Disordered" evidence="1">
    <location>
        <begin position="488"/>
        <end position="549"/>
    </location>
</feature>
<feature type="compositionally biased region" description="Polar residues" evidence="1">
    <location>
        <begin position="427"/>
        <end position="439"/>
    </location>
</feature>
<dbReference type="EMBL" id="MNBE01000124">
    <property type="protein sequence ID" value="OKP13769.1"/>
    <property type="molecule type" value="Genomic_DNA"/>
</dbReference>
<dbReference type="STRING" id="1316194.A0A1Q5UMV0"/>
<feature type="compositionally biased region" description="Basic and acidic residues" evidence="1">
    <location>
        <begin position="329"/>
        <end position="354"/>
    </location>
</feature>
<dbReference type="PANTHER" id="PTHR42106:SF1">
    <property type="match status" value="1"/>
</dbReference>
<sequence>MAQVRPSVPGRSSSAHAFESKLSQQLSQAQSQSQSESLFAHRESVSRSPKSRSLSDVSKPTSTAQPATGDLSRPPSKDDSMIPSLPATPSRSNAHHLNLSLNLSAKASASPSIISRAPLSPKLDSSQITYGSPGSVLPRRSRGLDFSRACTNLHHSTLAESSPDSSPTVGGRGMMIPQRRSSPGLTSVPPFSTSGPADRTAISSSVSSVNMMESDTSSSEDDDDAMMGDRDDVMLSTPQAARMGSGPSPFATGTIQSPGNDWMGGYSQAAASLMSFQRARFRKGRSRHSSSSASGNSTKPSPGPHSPPVMKSVENPTAGYFAPRHSIHSRRESLSLGTRDLRLSDLSDDGESRATRGGSPTAVSHTDGGGGPLGVIRRAVTRRGSLLPKTKTFARIRAALMEEGAPVDSDMKREAEVIRQVRDTEPETSPTLSAFPSLQPTQPPDTPDMDPAATAAKPDIATPRANSFSKHASRHSGGVDFWNSLDGRYRTPPPTRPGGASFNADEDIAMDMTPSTTIGSTIDSKQRSRSSTPHAPGMSAIGEICRKRRRDDDFDPNLFKRRAVSPSVSAQSSPVLNHSSTVDTNGPNIWGPPSKLGPPFSERPASENGNGNGNGNANGGGNGGTGNAGNGNRTSFHAGTTKRVGLQGMTEASDGFMNMSIE</sequence>
<feature type="region of interest" description="Disordered" evidence="1">
    <location>
        <begin position="155"/>
        <end position="263"/>
    </location>
</feature>
<feature type="compositionally biased region" description="Low complexity" evidence="1">
    <location>
        <begin position="46"/>
        <end position="59"/>
    </location>
</feature>
<dbReference type="OrthoDB" id="340550at2759"/>
<feature type="compositionally biased region" description="Low complexity" evidence="1">
    <location>
        <begin position="203"/>
        <end position="217"/>
    </location>
</feature>
<feature type="compositionally biased region" description="Low complexity" evidence="1">
    <location>
        <begin position="564"/>
        <end position="575"/>
    </location>
</feature>
<comment type="caution">
    <text evidence="2">The sequence shown here is derived from an EMBL/GenBank/DDBJ whole genome shotgun (WGS) entry which is preliminary data.</text>
</comment>
<feature type="compositionally biased region" description="Low complexity" evidence="1">
    <location>
        <begin position="110"/>
        <end position="121"/>
    </location>
</feature>
<protein>
    <submittedName>
        <fullName evidence="2">Uncharacterized protein</fullName>
    </submittedName>
</protein>
<reference evidence="2 3" key="1">
    <citation type="submission" date="2016-10" db="EMBL/GenBank/DDBJ databases">
        <title>Genome sequence of the ascomycete fungus Penicillium subrubescens.</title>
        <authorList>
            <person name="De Vries R.P."/>
            <person name="Peng M."/>
            <person name="Dilokpimol A."/>
            <person name="Hilden K."/>
            <person name="Makela M.R."/>
            <person name="Grigoriev I."/>
            <person name="Riley R."/>
            <person name="Granchi Z."/>
        </authorList>
    </citation>
    <scope>NUCLEOTIDE SEQUENCE [LARGE SCALE GENOMIC DNA]</scope>
    <source>
        <strain evidence="2 3">CBS 132785</strain>
    </source>
</reference>
<feature type="compositionally biased region" description="Polar residues" evidence="1">
    <location>
        <begin position="576"/>
        <end position="587"/>
    </location>
</feature>
<feature type="region of interest" description="Disordered" evidence="1">
    <location>
        <begin position="110"/>
        <end position="140"/>
    </location>
</feature>
<feature type="compositionally biased region" description="Low complexity" evidence="1">
    <location>
        <begin position="289"/>
        <end position="300"/>
    </location>
</feature>
<feature type="region of interest" description="Disordered" evidence="1">
    <location>
        <begin position="280"/>
        <end position="375"/>
    </location>
</feature>
<dbReference type="PANTHER" id="PTHR42106">
    <property type="entry name" value="CHROMOSOME 10, WHOLE GENOME SHOTGUN SEQUENCE"/>
    <property type="match status" value="1"/>
</dbReference>
<dbReference type="AlphaFoldDB" id="A0A1Q5UMV0"/>
<accession>A0A1Q5UMV0</accession>
<evidence type="ECO:0000313" key="3">
    <source>
        <dbReference type="Proteomes" id="UP000186955"/>
    </source>
</evidence>
<feature type="region of interest" description="Disordered" evidence="1">
    <location>
        <begin position="1"/>
        <end position="93"/>
    </location>
</feature>
<organism evidence="2 3">
    <name type="scientific">Penicillium subrubescens</name>
    <dbReference type="NCBI Taxonomy" id="1316194"/>
    <lineage>
        <taxon>Eukaryota</taxon>
        <taxon>Fungi</taxon>
        <taxon>Dikarya</taxon>
        <taxon>Ascomycota</taxon>
        <taxon>Pezizomycotina</taxon>
        <taxon>Eurotiomycetes</taxon>
        <taxon>Eurotiomycetidae</taxon>
        <taxon>Eurotiales</taxon>
        <taxon>Aspergillaceae</taxon>
        <taxon>Penicillium</taxon>
    </lineage>
</organism>
<evidence type="ECO:0000313" key="2">
    <source>
        <dbReference type="EMBL" id="OKP13769.1"/>
    </source>
</evidence>
<dbReference type="Proteomes" id="UP000186955">
    <property type="component" value="Unassembled WGS sequence"/>
</dbReference>
<evidence type="ECO:0000256" key="1">
    <source>
        <dbReference type="SAM" id="MobiDB-lite"/>
    </source>
</evidence>
<feature type="region of interest" description="Disordered" evidence="1">
    <location>
        <begin position="564"/>
        <end position="662"/>
    </location>
</feature>
<keyword evidence="3" id="KW-1185">Reference proteome</keyword>
<feature type="compositionally biased region" description="Low complexity" evidence="1">
    <location>
        <begin position="22"/>
        <end position="38"/>
    </location>
</feature>
<feature type="compositionally biased region" description="Polar residues" evidence="1">
    <location>
        <begin position="513"/>
        <end position="533"/>
    </location>
</feature>
<feature type="compositionally biased region" description="Polar residues" evidence="1">
    <location>
        <begin position="179"/>
        <end position="195"/>
    </location>
</feature>
<feature type="compositionally biased region" description="Polar residues" evidence="1">
    <location>
        <begin position="123"/>
        <end position="132"/>
    </location>
</feature>
<name>A0A1Q5UMV0_9EURO</name>
<feature type="compositionally biased region" description="Gly residues" evidence="1">
    <location>
        <begin position="610"/>
        <end position="629"/>
    </location>
</feature>
<feature type="region of interest" description="Disordered" evidence="1">
    <location>
        <begin position="422"/>
        <end position="455"/>
    </location>
</feature>